<proteinExistence type="predicted"/>
<comment type="caution">
    <text evidence="1">The sequence shown here is derived from an EMBL/GenBank/DDBJ whole genome shotgun (WGS) entry which is preliminary data.</text>
</comment>
<accession>A0A835CEH6</accession>
<dbReference type="AlphaFoldDB" id="A0A835CEH6"/>
<name>A0A835CEH6_9FABA</name>
<dbReference type="Proteomes" id="UP000634136">
    <property type="component" value="Unassembled WGS sequence"/>
</dbReference>
<dbReference type="EMBL" id="JAAIUW010000003">
    <property type="protein sequence ID" value="KAF7837645.1"/>
    <property type="molecule type" value="Genomic_DNA"/>
</dbReference>
<keyword evidence="2" id="KW-1185">Reference proteome</keyword>
<evidence type="ECO:0000313" key="1">
    <source>
        <dbReference type="EMBL" id="KAF7837645.1"/>
    </source>
</evidence>
<protein>
    <submittedName>
        <fullName evidence="1">Uncharacterized protein</fullName>
    </submittedName>
</protein>
<organism evidence="1 2">
    <name type="scientific">Senna tora</name>
    <dbReference type="NCBI Taxonomy" id="362788"/>
    <lineage>
        <taxon>Eukaryota</taxon>
        <taxon>Viridiplantae</taxon>
        <taxon>Streptophyta</taxon>
        <taxon>Embryophyta</taxon>
        <taxon>Tracheophyta</taxon>
        <taxon>Spermatophyta</taxon>
        <taxon>Magnoliopsida</taxon>
        <taxon>eudicotyledons</taxon>
        <taxon>Gunneridae</taxon>
        <taxon>Pentapetalae</taxon>
        <taxon>rosids</taxon>
        <taxon>fabids</taxon>
        <taxon>Fabales</taxon>
        <taxon>Fabaceae</taxon>
        <taxon>Caesalpinioideae</taxon>
        <taxon>Cassia clade</taxon>
        <taxon>Senna</taxon>
    </lineage>
</organism>
<sequence>MGDASTVNTLYSLPSAPRRISCFPLPSNFAKGSLEEWEECSEPSESFQDWIHGPICAFERTHQGNFHWKEEYDNGVELGIR</sequence>
<reference evidence="1" key="1">
    <citation type="submission" date="2020-09" db="EMBL/GenBank/DDBJ databases">
        <title>Genome-Enabled Discovery of Anthraquinone Biosynthesis in Senna tora.</title>
        <authorList>
            <person name="Kang S.-H."/>
            <person name="Pandey R.P."/>
            <person name="Lee C.-M."/>
            <person name="Sim J.-S."/>
            <person name="Jeong J.-T."/>
            <person name="Choi B.-S."/>
            <person name="Jung M."/>
            <person name="Ginzburg D."/>
            <person name="Zhao K."/>
            <person name="Won S.Y."/>
            <person name="Oh T.-J."/>
            <person name="Yu Y."/>
            <person name="Kim N.-H."/>
            <person name="Lee O.R."/>
            <person name="Lee T.-H."/>
            <person name="Bashyal P."/>
            <person name="Kim T.-S."/>
            <person name="Lee W.-H."/>
            <person name="Kawkins C."/>
            <person name="Kim C.-K."/>
            <person name="Kim J.S."/>
            <person name="Ahn B.O."/>
            <person name="Rhee S.Y."/>
            <person name="Sohng J.K."/>
        </authorList>
    </citation>
    <scope>NUCLEOTIDE SEQUENCE</scope>
    <source>
        <tissue evidence="1">Leaf</tissue>
    </source>
</reference>
<evidence type="ECO:0000313" key="2">
    <source>
        <dbReference type="Proteomes" id="UP000634136"/>
    </source>
</evidence>
<gene>
    <name evidence="1" type="ORF">G2W53_006127</name>
</gene>